<name>A0AAV8QJ77_ENSVE</name>
<feature type="compositionally biased region" description="Polar residues" evidence="1">
    <location>
        <begin position="39"/>
        <end position="56"/>
    </location>
</feature>
<organism evidence="2 3">
    <name type="scientific">Ensete ventricosum</name>
    <name type="common">Abyssinian banana</name>
    <name type="synonym">Musa ensete</name>
    <dbReference type="NCBI Taxonomy" id="4639"/>
    <lineage>
        <taxon>Eukaryota</taxon>
        <taxon>Viridiplantae</taxon>
        <taxon>Streptophyta</taxon>
        <taxon>Embryophyta</taxon>
        <taxon>Tracheophyta</taxon>
        <taxon>Spermatophyta</taxon>
        <taxon>Magnoliopsida</taxon>
        <taxon>Liliopsida</taxon>
        <taxon>Zingiberales</taxon>
        <taxon>Musaceae</taxon>
        <taxon>Ensete</taxon>
    </lineage>
</organism>
<feature type="region of interest" description="Disordered" evidence="1">
    <location>
        <begin position="36"/>
        <end position="56"/>
    </location>
</feature>
<gene>
    <name evidence="2" type="ORF">OPV22_025422</name>
</gene>
<dbReference type="AlphaFoldDB" id="A0AAV8QJ77"/>
<evidence type="ECO:0000313" key="2">
    <source>
        <dbReference type="EMBL" id="KAJ8471079.1"/>
    </source>
</evidence>
<protein>
    <submittedName>
        <fullName evidence="2">Uncharacterized protein</fullName>
    </submittedName>
</protein>
<dbReference type="EMBL" id="JAQQAF010000007">
    <property type="protein sequence ID" value="KAJ8471079.1"/>
    <property type="molecule type" value="Genomic_DNA"/>
</dbReference>
<dbReference type="Proteomes" id="UP001222027">
    <property type="component" value="Unassembled WGS sequence"/>
</dbReference>
<comment type="caution">
    <text evidence="2">The sequence shown here is derived from an EMBL/GenBank/DDBJ whole genome shotgun (WGS) entry which is preliminary data.</text>
</comment>
<sequence length="76" mass="8933">MAPQTLPKSRVRRHSLVKKRKDFDWFTRGENILDLRNGDGSSQRKQSCRSKNTSDPFPSSKFQVFPVFYSLISWIK</sequence>
<proteinExistence type="predicted"/>
<evidence type="ECO:0000313" key="3">
    <source>
        <dbReference type="Proteomes" id="UP001222027"/>
    </source>
</evidence>
<keyword evidence="3" id="KW-1185">Reference proteome</keyword>
<evidence type="ECO:0000256" key="1">
    <source>
        <dbReference type="SAM" id="MobiDB-lite"/>
    </source>
</evidence>
<accession>A0AAV8QJ77</accession>
<reference evidence="2 3" key="1">
    <citation type="submission" date="2022-12" db="EMBL/GenBank/DDBJ databases">
        <title>Chromosome-scale assembly of the Ensete ventricosum genome.</title>
        <authorList>
            <person name="Dussert Y."/>
            <person name="Stocks J."/>
            <person name="Wendawek A."/>
            <person name="Woldeyes F."/>
            <person name="Nichols R.A."/>
            <person name="Borrell J.S."/>
        </authorList>
    </citation>
    <scope>NUCLEOTIDE SEQUENCE [LARGE SCALE GENOMIC DNA]</scope>
    <source>
        <strain evidence="3">cv. Maze</strain>
        <tissue evidence="2">Seeds</tissue>
    </source>
</reference>